<dbReference type="Proteomes" id="UP001310594">
    <property type="component" value="Unassembled WGS sequence"/>
</dbReference>
<dbReference type="InterPro" id="IPR038883">
    <property type="entry name" value="AN11006-like"/>
</dbReference>
<comment type="caution">
    <text evidence="2">The sequence shown here is derived from an EMBL/GenBank/DDBJ whole genome shotgun (WGS) entry which is preliminary data.</text>
</comment>
<name>A0AAN7ZQ92_9PEZI</name>
<reference evidence="2" key="1">
    <citation type="submission" date="2023-08" db="EMBL/GenBank/DDBJ databases">
        <title>Black Yeasts Isolated from many extreme environments.</title>
        <authorList>
            <person name="Coleine C."/>
            <person name="Stajich J.E."/>
            <person name="Selbmann L."/>
        </authorList>
    </citation>
    <scope>NUCLEOTIDE SEQUENCE</scope>
    <source>
        <strain evidence="2">CCFEE 5810</strain>
    </source>
</reference>
<evidence type="ECO:0008006" key="4">
    <source>
        <dbReference type="Google" id="ProtNLM"/>
    </source>
</evidence>
<evidence type="ECO:0000313" key="3">
    <source>
        <dbReference type="Proteomes" id="UP001310594"/>
    </source>
</evidence>
<feature type="compositionally biased region" description="Basic residues" evidence="1">
    <location>
        <begin position="337"/>
        <end position="350"/>
    </location>
</feature>
<protein>
    <recommendedName>
        <fullName evidence="4">F-box domain-containing protein</fullName>
    </recommendedName>
</protein>
<gene>
    <name evidence="2" type="ORF">LTR97_012830</name>
</gene>
<evidence type="ECO:0000313" key="2">
    <source>
        <dbReference type="EMBL" id="KAK5689490.1"/>
    </source>
</evidence>
<dbReference type="EMBL" id="JAVRQU010000031">
    <property type="protein sequence ID" value="KAK5689490.1"/>
    <property type="molecule type" value="Genomic_DNA"/>
</dbReference>
<proteinExistence type="predicted"/>
<dbReference type="AlphaFoldDB" id="A0AAN7ZQ92"/>
<dbReference type="PANTHER" id="PTHR42085">
    <property type="entry name" value="F-BOX DOMAIN-CONTAINING PROTEIN"/>
    <property type="match status" value="1"/>
</dbReference>
<feature type="region of interest" description="Disordered" evidence="1">
    <location>
        <begin position="334"/>
        <end position="367"/>
    </location>
</feature>
<sequence length="408" mass="45958">MACPVYLTKDDIDQLTATIDLNETDLISNLPAELRVLIFRHVLHARYTLRESNGHERLFNVALLRVSKQIRPEAYEVFYHSNTFRIECTDDLEFGMSLPANAIPFITHLELREEPESVLLSLAQTTTTLSVVCPRLKSVTFGYDQYTKSTTTITDTLRSAGLIDSSSWIDVGHLGLELQGLPVSVSLKHFGLSKAWTRHERNRRRVESHVNSIFRNGGANGEWKIIRSALYDQALSLQVFLTLHNGWRAFQQYPNFTIGAPQHLRDAGRLAKAFDRSLRHTASVPKHQYELNDLRLGDIDAMQHSQDLVRWVSELLVMNKVAFDVIDGYGEAENAHNRHRGDRKSRRGKRRVEGGGRRVGGTGRTHTWPLRRQRGAAVSVVSPVAATAAGIAIIQSFAYTGVGQRLGW</sequence>
<accession>A0AAN7ZQ92</accession>
<evidence type="ECO:0000256" key="1">
    <source>
        <dbReference type="SAM" id="MobiDB-lite"/>
    </source>
</evidence>
<organism evidence="2 3">
    <name type="scientific">Elasticomyces elasticus</name>
    <dbReference type="NCBI Taxonomy" id="574655"/>
    <lineage>
        <taxon>Eukaryota</taxon>
        <taxon>Fungi</taxon>
        <taxon>Dikarya</taxon>
        <taxon>Ascomycota</taxon>
        <taxon>Pezizomycotina</taxon>
        <taxon>Dothideomycetes</taxon>
        <taxon>Dothideomycetidae</taxon>
        <taxon>Mycosphaerellales</taxon>
        <taxon>Teratosphaeriaceae</taxon>
        <taxon>Elasticomyces</taxon>
    </lineage>
</organism>
<dbReference type="PANTHER" id="PTHR42085:SF2">
    <property type="entry name" value="F-BOX DOMAIN-CONTAINING PROTEIN"/>
    <property type="match status" value="1"/>
</dbReference>